<proteinExistence type="predicted"/>
<protein>
    <submittedName>
        <fullName evidence="1">Uncharacterized protein</fullName>
    </submittedName>
</protein>
<keyword evidence="2" id="KW-1185">Reference proteome</keyword>
<dbReference type="PROSITE" id="PS51257">
    <property type="entry name" value="PROKAR_LIPOPROTEIN"/>
    <property type="match status" value="1"/>
</dbReference>
<dbReference type="EMBL" id="BLLF01000210">
    <property type="protein sequence ID" value="GFH09113.1"/>
    <property type="molecule type" value="Genomic_DNA"/>
</dbReference>
<comment type="caution">
    <text evidence="1">The sequence shown here is derived from an EMBL/GenBank/DDBJ whole genome shotgun (WGS) entry which is preliminary data.</text>
</comment>
<dbReference type="AlphaFoldDB" id="A0A699YGA5"/>
<reference evidence="1 2" key="1">
    <citation type="submission" date="2020-02" db="EMBL/GenBank/DDBJ databases">
        <title>Draft genome sequence of Haematococcus lacustris strain NIES-144.</title>
        <authorList>
            <person name="Morimoto D."/>
            <person name="Nakagawa S."/>
            <person name="Yoshida T."/>
            <person name="Sawayama S."/>
        </authorList>
    </citation>
    <scope>NUCLEOTIDE SEQUENCE [LARGE SCALE GENOMIC DNA]</scope>
    <source>
        <strain evidence="1 2">NIES-144</strain>
    </source>
</reference>
<name>A0A699YGA5_HAELA</name>
<evidence type="ECO:0000313" key="2">
    <source>
        <dbReference type="Proteomes" id="UP000485058"/>
    </source>
</evidence>
<sequence length="111" mass="11311">MGGLSRSRFHLLGCGAGLALALVGWVGSAACSALVRLLRLADGGVLGPGSEAAAGVASWPLRGACGGLRGATTGHHIRPRTGWSRCWLHAGRSRRRSTCPVGGFQPARLVG</sequence>
<dbReference type="Proteomes" id="UP000485058">
    <property type="component" value="Unassembled WGS sequence"/>
</dbReference>
<gene>
    <name evidence="1" type="ORF">HaLaN_04200</name>
</gene>
<organism evidence="1 2">
    <name type="scientific">Haematococcus lacustris</name>
    <name type="common">Green alga</name>
    <name type="synonym">Haematococcus pluvialis</name>
    <dbReference type="NCBI Taxonomy" id="44745"/>
    <lineage>
        <taxon>Eukaryota</taxon>
        <taxon>Viridiplantae</taxon>
        <taxon>Chlorophyta</taxon>
        <taxon>core chlorophytes</taxon>
        <taxon>Chlorophyceae</taxon>
        <taxon>CS clade</taxon>
        <taxon>Chlamydomonadales</taxon>
        <taxon>Haematococcaceae</taxon>
        <taxon>Haematococcus</taxon>
    </lineage>
</organism>
<evidence type="ECO:0000313" key="1">
    <source>
        <dbReference type="EMBL" id="GFH09113.1"/>
    </source>
</evidence>
<accession>A0A699YGA5</accession>